<evidence type="ECO:0000256" key="2">
    <source>
        <dbReference type="ARBA" id="ARBA00023015"/>
    </source>
</evidence>
<dbReference type="PANTHER" id="PTHR46196:SF3">
    <property type="entry name" value="TRANSCRIPTION FACTOR LHW-LIKE ISOFORM X1"/>
    <property type="match status" value="1"/>
</dbReference>
<name>A0A540NB32_MALBA</name>
<keyword evidence="2" id="KW-0805">Transcription regulation</keyword>
<dbReference type="AlphaFoldDB" id="A0A540NB32"/>
<gene>
    <name evidence="7" type="ORF">C1H46_006205</name>
</gene>
<evidence type="ECO:0000313" key="7">
    <source>
        <dbReference type="EMBL" id="TQE08238.1"/>
    </source>
</evidence>
<protein>
    <recommendedName>
        <fullName evidence="6">BHLH domain-containing protein</fullName>
    </recommendedName>
</protein>
<keyword evidence="4" id="KW-0539">Nucleus</keyword>
<dbReference type="PANTHER" id="PTHR46196">
    <property type="entry name" value="TRANSCRIPTION FACTOR BHLH155-LIKE ISOFORM X1-RELATED"/>
    <property type="match status" value="1"/>
</dbReference>
<feature type="domain" description="BHLH" evidence="6">
    <location>
        <begin position="651"/>
        <end position="700"/>
    </location>
</feature>
<dbReference type="STRING" id="106549.A0A540NB32"/>
<feature type="region of interest" description="Disordered" evidence="5">
    <location>
        <begin position="626"/>
        <end position="660"/>
    </location>
</feature>
<dbReference type="GO" id="GO:0046983">
    <property type="term" value="F:protein dimerization activity"/>
    <property type="evidence" value="ECO:0007669"/>
    <property type="project" value="InterPro"/>
</dbReference>
<evidence type="ECO:0000256" key="5">
    <source>
        <dbReference type="SAM" id="MobiDB-lite"/>
    </source>
</evidence>
<dbReference type="InterPro" id="IPR011598">
    <property type="entry name" value="bHLH_dom"/>
</dbReference>
<proteinExistence type="predicted"/>
<dbReference type="Pfam" id="PF14215">
    <property type="entry name" value="bHLH-MYC_N"/>
    <property type="match status" value="1"/>
</dbReference>
<dbReference type="InterPro" id="IPR025610">
    <property type="entry name" value="MYC/MYB_N"/>
</dbReference>
<sequence length="882" mass="98612">MAPTSHRKTNLWVRKPTPSAPTELYNPTLDQFEIRQNQKRDRFPGGGILYKKKHTTVVSLVCGAFGHSELVDLGRARKKKKANFPSKHYKHREKWKPANTNTISVFVSRVTFEEVEKIMGTTALRQLLKSLCSDSPWNYSVFWKLKHHSDLILSWEDGYCHHPNPRETVEHASDDIYFSDANQMHFKDFATSIHDGGSAGYPIGLAVADMVHLQYTFGKGVVGEVACTGSFTWVFLDSLCTRESDLVPQCPDEWLRQFALGIKTILLVPVLPYGVLQLGSLETVAEDPAVVAFVKDRFNAIHNVEGKTVPFTLNKDIEAQSSWSQSFSLMQNTFEPSAVTMNPLNVEGSEDVDNIRLNDNLLSTFGQFLQLPTAEDSLLETGTDEPEVLKSTGESVIAVPPTFHCGESSPLSQLIDTSLLGMMESQMFGLSCLEEELLTYSQFGGYGLEVFGESMSGFNSYSVGGVAELFEDVNAKDTSYNTVNNFFSFPENCELHKALGTPLQRQTDEHIWDPSIGIDDTCSSSSLQKDLPTRIEPSWFSKASDAENLSKAFVAKDETSSSRSENIKSSITSSSQFPASFKQLKFEASAPVGSDSATWNHTSALPARGEISTSFTGTISTLVDEEQKEKGYKSTKPKKEQKLSGGTARKTRLGNSRKLRPRDRQLIQDRMKELRDLVPNGAKCSIDGLLDRTVKHMQFLRNMTDQTEKLRCYTPQEAPHSNNTSEATSGCESGTSRAFEVGSELQICPIVVEDLEHPGHMLIEMLCDEHGLFLDIAQAIRRQELTILKGVIETRSSNMWAHFVVENGCILATPASSATQEKFNIKQDLMRLHLYPRKAGKPPGIVRQNQVTMARPRKHHHHILIRARLNYQYNYFNCLCTN</sequence>
<reference evidence="7 8" key="1">
    <citation type="journal article" date="2019" name="G3 (Bethesda)">
        <title>Sequencing of a Wild Apple (Malus baccata) Genome Unravels the Differences Between Cultivated and Wild Apple Species Regarding Disease Resistance and Cold Tolerance.</title>
        <authorList>
            <person name="Chen X."/>
        </authorList>
    </citation>
    <scope>NUCLEOTIDE SEQUENCE [LARGE SCALE GENOMIC DNA]</scope>
    <source>
        <strain evidence="8">cv. Shandingzi</strain>
        <tissue evidence="7">Leaves</tissue>
    </source>
</reference>
<dbReference type="InterPro" id="IPR043561">
    <property type="entry name" value="LHW-like"/>
</dbReference>
<dbReference type="Proteomes" id="UP000315295">
    <property type="component" value="Unassembled WGS sequence"/>
</dbReference>
<evidence type="ECO:0000256" key="3">
    <source>
        <dbReference type="ARBA" id="ARBA00023163"/>
    </source>
</evidence>
<feature type="region of interest" description="Disordered" evidence="5">
    <location>
        <begin position="1"/>
        <end position="20"/>
    </location>
</feature>
<comment type="caution">
    <text evidence="7">The sequence shown here is derived from an EMBL/GenBank/DDBJ whole genome shotgun (WGS) entry which is preliminary data.</text>
</comment>
<dbReference type="GO" id="GO:0003700">
    <property type="term" value="F:DNA-binding transcription factor activity"/>
    <property type="evidence" value="ECO:0007669"/>
    <property type="project" value="InterPro"/>
</dbReference>
<keyword evidence="8" id="KW-1185">Reference proteome</keyword>
<evidence type="ECO:0000256" key="4">
    <source>
        <dbReference type="ARBA" id="ARBA00023242"/>
    </source>
</evidence>
<keyword evidence="3" id="KW-0804">Transcription</keyword>
<dbReference type="PROSITE" id="PS50888">
    <property type="entry name" value="BHLH"/>
    <property type="match status" value="1"/>
</dbReference>
<comment type="subcellular location">
    <subcellularLocation>
        <location evidence="1">Nucleus</location>
    </subcellularLocation>
</comment>
<organism evidence="7 8">
    <name type="scientific">Malus baccata</name>
    <name type="common">Siberian crab apple</name>
    <name type="synonym">Pyrus baccata</name>
    <dbReference type="NCBI Taxonomy" id="106549"/>
    <lineage>
        <taxon>Eukaryota</taxon>
        <taxon>Viridiplantae</taxon>
        <taxon>Streptophyta</taxon>
        <taxon>Embryophyta</taxon>
        <taxon>Tracheophyta</taxon>
        <taxon>Spermatophyta</taxon>
        <taxon>Magnoliopsida</taxon>
        <taxon>eudicotyledons</taxon>
        <taxon>Gunneridae</taxon>
        <taxon>Pentapetalae</taxon>
        <taxon>rosids</taxon>
        <taxon>fabids</taxon>
        <taxon>Rosales</taxon>
        <taxon>Rosaceae</taxon>
        <taxon>Amygdaloideae</taxon>
        <taxon>Maleae</taxon>
        <taxon>Malus</taxon>
    </lineage>
</organism>
<dbReference type="EMBL" id="VIEB01000074">
    <property type="protein sequence ID" value="TQE08238.1"/>
    <property type="molecule type" value="Genomic_DNA"/>
</dbReference>
<feature type="compositionally biased region" description="Basic and acidic residues" evidence="5">
    <location>
        <begin position="626"/>
        <end position="642"/>
    </location>
</feature>
<feature type="compositionally biased region" description="Basic residues" evidence="5">
    <location>
        <begin position="649"/>
        <end position="660"/>
    </location>
</feature>
<dbReference type="GO" id="GO:0005634">
    <property type="term" value="C:nucleus"/>
    <property type="evidence" value="ECO:0007669"/>
    <property type="project" value="UniProtKB-SubCell"/>
</dbReference>
<dbReference type="Pfam" id="PF23176">
    <property type="entry name" value="bHLH_LHW"/>
    <property type="match status" value="1"/>
</dbReference>
<evidence type="ECO:0000259" key="6">
    <source>
        <dbReference type="PROSITE" id="PS50888"/>
    </source>
</evidence>
<evidence type="ECO:0000256" key="1">
    <source>
        <dbReference type="ARBA" id="ARBA00004123"/>
    </source>
</evidence>
<evidence type="ECO:0000313" key="8">
    <source>
        <dbReference type="Proteomes" id="UP000315295"/>
    </source>
</evidence>
<accession>A0A540NB32</accession>